<dbReference type="PROSITE" id="PS51469">
    <property type="entry name" value="SUN"/>
    <property type="match status" value="1"/>
</dbReference>
<keyword evidence="3" id="KW-1133">Transmembrane helix</keyword>
<evidence type="ECO:0000256" key="3">
    <source>
        <dbReference type="ARBA" id="ARBA00022989"/>
    </source>
</evidence>
<dbReference type="InterPro" id="IPR045120">
    <property type="entry name" value="Suco/Slp1-like"/>
</dbReference>
<evidence type="ECO:0000313" key="6">
    <source>
        <dbReference type="EMBL" id="CDG66779.1"/>
    </source>
</evidence>
<dbReference type="SUPFAM" id="SSF49785">
    <property type="entry name" value="Galactose-binding domain-like"/>
    <property type="match status" value="1"/>
</dbReference>
<dbReference type="PANTHER" id="PTHR12953:SF0">
    <property type="entry name" value="SUN DOMAIN-CONTAINING OSSIFICATION FACTOR"/>
    <property type="match status" value="1"/>
</dbReference>
<dbReference type="Pfam" id="PF07738">
    <property type="entry name" value="Sad1_UNC"/>
    <property type="match status" value="1"/>
</dbReference>
<dbReference type="GO" id="GO:0005737">
    <property type="term" value="C:cytoplasm"/>
    <property type="evidence" value="ECO:0007669"/>
    <property type="project" value="TreeGrafter"/>
</dbReference>
<feature type="non-terminal residue" evidence="6">
    <location>
        <position position="1"/>
    </location>
</feature>
<dbReference type="Gene3D" id="2.60.120.260">
    <property type="entry name" value="Galactose-binding domain-like"/>
    <property type="match status" value="1"/>
</dbReference>
<dbReference type="GO" id="GO:0016020">
    <property type="term" value="C:membrane"/>
    <property type="evidence" value="ECO:0007669"/>
    <property type="project" value="InterPro"/>
</dbReference>
<dbReference type="AlphaFoldDB" id="T2M3T4"/>
<evidence type="ECO:0000256" key="1">
    <source>
        <dbReference type="ARBA" id="ARBA00004308"/>
    </source>
</evidence>
<dbReference type="OrthoDB" id="5979858at2759"/>
<protein>
    <submittedName>
        <fullName evidence="6">Protein osteopotentia homolog</fullName>
    </submittedName>
</protein>
<sequence length="1042" mass="118427">MSEKKAGGIKVFGFYMALSVNEGNDDPGQVSEFSESDQVELKMQLSLLQHQRSAKVAEEKDSAYILKRTSKCVDVAQMRRSIDSLTQTTLALKIPNKLGEEKLKCYPEGIQFTVRPLHLQYKKETSELCKKEETDLQTQMNQLKPFSVDLNIAGTVITIKVTFKIDMTMFDGKNGHKTLIEVTSIVDDDDDIFFTNIKPSIAPATPLPSSVFVPLYSVVSSHAFKVPVVSSNTLENGVIKDDTSQIKVSTMLDEAEQKKIKNLIVDIDDKKINLPSHSNPSKIDFNDNILSNNEMPEAGQKLRFREKLSFNEPDPQILKIDDTINQVFPEEKLKADFYIQNDNEIPNDLNMPLRFGTSIETHNTDDIVHSSDDVIQLDQSLIHLMDKELKMDMEKNADAHISKKEMLSFAEWKKKLDTEKEEDGNDINYASIECGAKVIAANEEATNQIAILKEDKDIYMLNPCNVKAWFVVELCERIELDSIDLANFEMFSSSPESFDVYISSRYPSREWESVGTFQGTPLKEVKTYTFNEKYYAKYLKLKIHNIKIEIKKYYGSEHYCPLSLLRVFGITEVEQFDSEDEDDHDSSDDEIPNENKTNYETINIFTSAKNVVTKLVNTVAEKISGKKLENSTDMNSKEIKLNEAKHEPVNSREIRTSEAKHEPVQDYFDEVKNESEKHSNYIILLPDEIDHDASIFVDSFEFMRSSNFNVSVNPKSMIWFDHVLHFKTCPVKKFLTHFKNHFNYSKLFSLRIGKMLFLIEKPLTIEPDIKEKNFSNLYLSTNYNVGITTMTEMLNITENKSNDSNISFLKPSKLNIQETHSSLTLADNSANVVLTVDGNKSTDTTKPVVSEHQESELSSNRTVFPLEDVNLIFNQTGINTTVNVTEVSLNQSISEVSENASIINPVSFSDNISVSMTSELLEPTNSSTVLETTKTMSGLSGSKESIIMKLNAKVKALQANLTLSMMYLDEMSERYRTAVEEVDKRHTSKNLALNLSITSQKEISIAQSLLLYNLSQEIFVLTDQMKNMVQSIEEQKKVRKVF</sequence>
<organism evidence="6">
    <name type="scientific">Hydra vulgaris</name>
    <name type="common">Hydra</name>
    <name type="synonym">Hydra attenuata</name>
    <dbReference type="NCBI Taxonomy" id="6087"/>
    <lineage>
        <taxon>Eukaryota</taxon>
        <taxon>Metazoa</taxon>
        <taxon>Cnidaria</taxon>
        <taxon>Hydrozoa</taxon>
        <taxon>Hydroidolina</taxon>
        <taxon>Anthoathecata</taxon>
        <taxon>Aplanulata</taxon>
        <taxon>Hydridae</taxon>
        <taxon>Hydra</taxon>
    </lineage>
</organism>
<reference evidence="6" key="1">
    <citation type="journal article" date="2013" name="Genome Biol. Evol.">
        <title>Punctuated emergences of genetic and phenotypic innovations in eumetazoan, bilaterian, euteleostome, and hominidae ancestors.</title>
        <authorList>
            <person name="Wenger Y."/>
            <person name="Galliot B."/>
        </authorList>
    </citation>
    <scope>NUCLEOTIDE SEQUENCE</scope>
    <source>
        <tissue evidence="6">Whole animals</tissue>
    </source>
</reference>
<dbReference type="GO" id="GO:0034975">
    <property type="term" value="P:protein folding in endoplasmic reticulum"/>
    <property type="evidence" value="ECO:0007669"/>
    <property type="project" value="TreeGrafter"/>
</dbReference>
<feature type="domain" description="SUN" evidence="5">
    <location>
        <begin position="396"/>
        <end position="572"/>
    </location>
</feature>
<dbReference type="PANTHER" id="PTHR12953">
    <property type="entry name" value="MEMBRANE PROTEIN CH1 RELATED"/>
    <property type="match status" value="1"/>
</dbReference>
<name>T2M3T4_HYDVU</name>
<keyword evidence="4" id="KW-0472">Membrane</keyword>
<dbReference type="InterPro" id="IPR012919">
    <property type="entry name" value="SUN_dom"/>
</dbReference>
<dbReference type="EMBL" id="HAAD01000547">
    <property type="protein sequence ID" value="CDG66779.1"/>
    <property type="molecule type" value="mRNA"/>
</dbReference>
<comment type="subcellular location">
    <subcellularLocation>
        <location evidence="1">Endomembrane system</location>
    </subcellularLocation>
</comment>
<gene>
    <name evidence="6" type="primary">C1orf9</name>
</gene>
<evidence type="ECO:0000256" key="2">
    <source>
        <dbReference type="ARBA" id="ARBA00022692"/>
    </source>
</evidence>
<dbReference type="InterPro" id="IPR008979">
    <property type="entry name" value="Galactose-bd-like_sf"/>
</dbReference>
<evidence type="ECO:0000256" key="4">
    <source>
        <dbReference type="ARBA" id="ARBA00023136"/>
    </source>
</evidence>
<evidence type="ECO:0000259" key="5">
    <source>
        <dbReference type="PROSITE" id="PS51469"/>
    </source>
</evidence>
<accession>T2M3T4</accession>
<keyword evidence="2" id="KW-0812">Transmembrane</keyword>
<dbReference type="GO" id="GO:0012505">
    <property type="term" value="C:endomembrane system"/>
    <property type="evidence" value="ECO:0007669"/>
    <property type="project" value="UniProtKB-SubCell"/>
</dbReference>
<proteinExistence type="evidence at transcript level"/>